<keyword evidence="5 9" id="KW-0560">Oxidoreductase</keyword>
<dbReference type="EC" id="1.2.1.70" evidence="3 9"/>
<dbReference type="FunFam" id="3.40.50.720:FF:000031">
    <property type="entry name" value="Glutamyl-tRNA reductase"/>
    <property type="match status" value="1"/>
</dbReference>
<dbReference type="InterPro" id="IPR036343">
    <property type="entry name" value="GluRdtase_N_sf"/>
</dbReference>
<evidence type="ECO:0000256" key="1">
    <source>
        <dbReference type="ARBA" id="ARBA00005059"/>
    </source>
</evidence>
<evidence type="ECO:0000313" key="18">
    <source>
        <dbReference type="EMBL" id="PSL11815.1"/>
    </source>
</evidence>
<comment type="function">
    <text evidence="9">Catalyzes the NADPH-dependent reduction of glutamyl-tRNA(Glu) to glutamate 1-semialdehyde (GSA).</text>
</comment>
<evidence type="ECO:0000256" key="11">
    <source>
        <dbReference type="PIRSR" id="PIRSR000445-2"/>
    </source>
</evidence>
<evidence type="ECO:0000256" key="13">
    <source>
        <dbReference type="PIRSR" id="PIRSR000445-4"/>
    </source>
</evidence>
<dbReference type="Gene3D" id="3.30.460.30">
    <property type="entry name" value="Glutamyl-tRNA reductase, N-terminal domain"/>
    <property type="match status" value="1"/>
</dbReference>
<dbReference type="InterPro" id="IPR018214">
    <property type="entry name" value="GluRdtase_CS"/>
</dbReference>
<dbReference type="InterPro" id="IPR036291">
    <property type="entry name" value="NAD(P)-bd_dom_sf"/>
</dbReference>
<proteinExistence type="inferred from homology"/>
<dbReference type="PIRSF" id="PIRSF000445">
    <property type="entry name" value="4pyrrol_synth_GluRdtase"/>
    <property type="match status" value="1"/>
</dbReference>
<evidence type="ECO:0000256" key="2">
    <source>
        <dbReference type="ARBA" id="ARBA00005916"/>
    </source>
</evidence>
<evidence type="ECO:0000256" key="6">
    <source>
        <dbReference type="ARBA" id="ARBA00023244"/>
    </source>
</evidence>
<dbReference type="Gene3D" id="3.40.50.720">
    <property type="entry name" value="NAD(P)-binding Rossmann-like Domain"/>
    <property type="match status" value="1"/>
</dbReference>
<feature type="domain" description="Tetrapyrrole biosynthesis glutamyl-tRNA reductase dimerisation" evidence="15">
    <location>
        <begin position="331"/>
        <end position="428"/>
    </location>
</feature>
<dbReference type="Pfam" id="PF05201">
    <property type="entry name" value="GlutR_N"/>
    <property type="match status" value="1"/>
</dbReference>
<feature type="binding site" evidence="9 12">
    <location>
        <begin position="200"/>
        <end position="205"/>
    </location>
    <ligand>
        <name>NADP(+)</name>
        <dbReference type="ChEBI" id="CHEBI:58349"/>
    </ligand>
</feature>
<gene>
    <name evidence="9" type="primary">hemA</name>
    <name evidence="18" type="ORF">CLV44_12238</name>
</gene>
<dbReference type="Pfam" id="PF00745">
    <property type="entry name" value="GlutR_dimer"/>
    <property type="match status" value="1"/>
</dbReference>
<dbReference type="PROSITE" id="PS00747">
    <property type="entry name" value="GLUTR"/>
    <property type="match status" value="1"/>
</dbReference>
<dbReference type="PANTHER" id="PTHR43013">
    <property type="entry name" value="GLUTAMYL-TRNA REDUCTASE"/>
    <property type="match status" value="1"/>
</dbReference>
<dbReference type="SUPFAM" id="SSF69075">
    <property type="entry name" value="Glutamyl tRNA-reductase dimerization domain"/>
    <property type="match status" value="1"/>
</dbReference>
<comment type="domain">
    <text evidence="9">Possesses an unusual extended V-shaped dimeric structure with each monomer consisting of three distinct domains arranged along a curved 'spinal' alpha-helix. The N-terminal catalytic domain specifically recognizes the glutamate moiety of the substrate. The second domain is the NADPH-binding domain, and the third C-terminal domain is responsible for dimerization.</text>
</comment>
<dbReference type="Pfam" id="PF01488">
    <property type="entry name" value="Shikimate_DH"/>
    <property type="match status" value="1"/>
</dbReference>
<dbReference type="PANTHER" id="PTHR43013:SF1">
    <property type="entry name" value="GLUTAMYL-TRNA REDUCTASE"/>
    <property type="match status" value="1"/>
</dbReference>
<feature type="binding site" evidence="9 11">
    <location>
        <position position="131"/>
    </location>
    <ligand>
        <name>substrate</name>
    </ligand>
</feature>
<feature type="active site" description="Nucleophile" evidence="9 10">
    <location>
        <position position="63"/>
    </location>
</feature>
<dbReference type="FunFam" id="3.30.460.30:FF:000001">
    <property type="entry name" value="Glutamyl-tRNA reductase"/>
    <property type="match status" value="1"/>
</dbReference>
<keyword evidence="4 9" id="KW-0521">NADP</keyword>
<evidence type="ECO:0000313" key="19">
    <source>
        <dbReference type="Proteomes" id="UP000242133"/>
    </source>
</evidence>
<comment type="catalytic activity">
    <reaction evidence="7 9 14">
        <text>(S)-4-amino-5-oxopentanoate + tRNA(Glu) + NADP(+) = L-glutamyl-tRNA(Glu) + NADPH + H(+)</text>
        <dbReference type="Rhea" id="RHEA:12344"/>
        <dbReference type="Rhea" id="RHEA-COMP:9663"/>
        <dbReference type="Rhea" id="RHEA-COMP:9680"/>
        <dbReference type="ChEBI" id="CHEBI:15378"/>
        <dbReference type="ChEBI" id="CHEBI:57501"/>
        <dbReference type="ChEBI" id="CHEBI:57783"/>
        <dbReference type="ChEBI" id="CHEBI:58349"/>
        <dbReference type="ChEBI" id="CHEBI:78442"/>
        <dbReference type="ChEBI" id="CHEBI:78520"/>
        <dbReference type="EC" id="1.2.1.70"/>
    </reaction>
</comment>
<accession>A0A2P8EQU1</accession>
<name>A0A2P8EQU1_9GAMM</name>
<sequence length="435" mass="47932">MTRLFVRGRCEPFMALLALGINHKTAPVEVRERVAFAPEKLAEALHEAQLKAGLSEVAILSTCNRTELYCSTELEGTRALLEWLGQYHGLDVEELQRCAYAHWDADAVRHMMRVACGLDSLVLGEPQILGQLKSAYSVSQAEGLASVELGRLFRRTFSVAKEVRTQTAIGQNPVSVAYAAVSLAQHIFADMASSRALLIGAGETIELVARHLARAGVQQITVANRTLARALAVAEEFDGRAIELSQIPDELPNTDILIASTASQLPILGKGAVEAALKKRKHRPIFMVDIAVPRDIEPQVGDLDDVYLYTVDDLREVIEENQRERQSAAAQAEIIIESGTQGYMRQLRELDAVDTLIQLRAQAKQTAAQELNKALRQLRNGRTAEDVLQQLAHGLTNKLLHQPTVQLRRASSEGRTDLLQLVQELYQLDDSNPTG</sequence>
<evidence type="ECO:0000259" key="16">
    <source>
        <dbReference type="Pfam" id="PF01488"/>
    </source>
</evidence>
<dbReference type="InterPro" id="IPR000343">
    <property type="entry name" value="4pyrrol_synth_GluRdtase"/>
</dbReference>
<evidence type="ECO:0000256" key="5">
    <source>
        <dbReference type="ARBA" id="ARBA00023002"/>
    </source>
</evidence>
<dbReference type="HAMAP" id="MF_00087">
    <property type="entry name" value="Glu_tRNA_reductase"/>
    <property type="match status" value="1"/>
</dbReference>
<dbReference type="InterPro" id="IPR006151">
    <property type="entry name" value="Shikm_DH/Glu-tRNA_Rdtase"/>
</dbReference>
<organism evidence="18 19">
    <name type="scientific">Marinobacterium halophilum</name>
    <dbReference type="NCBI Taxonomy" id="267374"/>
    <lineage>
        <taxon>Bacteria</taxon>
        <taxon>Pseudomonadati</taxon>
        <taxon>Pseudomonadota</taxon>
        <taxon>Gammaproteobacteria</taxon>
        <taxon>Oceanospirillales</taxon>
        <taxon>Oceanospirillaceae</taxon>
        <taxon>Marinobacterium</taxon>
    </lineage>
</organism>
<feature type="binding site" evidence="9 11">
    <location>
        <begin position="62"/>
        <end position="65"/>
    </location>
    <ligand>
        <name>substrate</name>
    </ligand>
</feature>
<feature type="domain" description="Glutamyl-tRNA reductase N-terminal" evidence="17">
    <location>
        <begin position="19"/>
        <end position="167"/>
    </location>
</feature>
<feature type="site" description="Important for activity" evidence="9 13">
    <location>
        <position position="110"/>
    </location>
</feature>
<dbReference type="NCBIfam" id="TIGR01035">
    <property type="entry name" value="hemA"/>
    <property type="match status" value="1"/>
</dbReference>
<protein>
    <recommendedName>
        <fullName evidence="8 9">Glutamyl-tRNA reductase</fullName>
        <shortName evidence="9">GluTR</shortName>
        <ecNumber evidence="3 9">1.2.1.70</ecNumber>
    </recommendedName>
</protein>
<evidence type="ECO:0000259" key="17">
    <source>
        <dbReference type="Pfam" id="PF05201"/>
    </source>
</evidence>
<dbReference type="SUPFAM" id="SSF51735">
    <property type="entry name" value="NAD(P)-binding Rossmann-fold domains"/>
    <property type="match status" value="1"/>
</dbReference>
<evidence type="ECO:0000256" key="7">
    <source>
        <dbReference type="ARBA" id="ARBA00047464"/>
    </source>
</evidence>
<reference evidence="18 19" key="1">
    <citation type="submission" date="2018-03" db="EMBL/GenBank/DDBJ databases">
        <title>Genomic Encyclopedia of Archaeal and Bacterial Type Strains, Phase II (KMG-II): from individual species to whole genera.</title>
        <authorList>
            <person name="Goeker M."/>
        </authorList>
    </citation>
    <scope>NUCLEOTIDE SEQUENCE [LARGE SCALE GENOMIC DNA]</scope>
    <source>
        <strain evidence="18 19">DSM 17586</strain>
    </source>
</reference>
<feature type="domain" description="Quinate/shikimate 5-dehydrogenase/glutamyl-tRNA reductase" evidence="16">
    <location>
        <begin position="183"/>
        <end position="317"/>
    </location>
</feature>
<feature type="binding site" evidence="9 11">
    <location>
        <position position="120"/>
    </location>
    <ligand>
        <name>substrate</name>
    </ligand>
</feature>
<feature type="binding site" evidence="9 11">
    <location>
        <begin position="125"/>
        <end position="127"/>
    </location>
    <ligand>
        <name>substrate</name>
    </ligand>
</feature>
<keyword evidence="6 9" id="KW-0627">Porphyrin biosynthesis</keyword>
<dbReference type="EMBL" id="PYGI01000022">
    <property type="protein sequence ID" value="PSL11815.1"/>
    <property type="molecule type" value="Genomic_DNA"/>
</dbReference>
<dbReference type="UniPathway" id="UPA00251">
    <property type="reaction ID" value="UER00316"/>
</dbReference>
<evidence type="ECO:0000256" key="8">
    <source>
        <dbReference type="ARBA" id="ARBA00068659"/>
    </source>
</evidence>
<dbReference type="AlphaFoldDB" id="A0A2P8EQU1"/>
<evidence type="ECO:0000256" key="9">
    <source>
        <dbReference type="HAMAP-Rule" id="MF_00087"/>
    </source>
</evidence>
<dbReference type="GO" id="GO:0008883">
    <property type="term" value="F:glutamyl-tRNA reductase activity"/>
    <property type="evidence" value="ECO:0007669"/>
    <property type="project" value="UniProtKB-UniRule"/>
</dbReference>
<comment type="subunit">
    <text evidence="9">Homodimer.</text>
</comment>
<dbReference type="GO" id="GO:0050661">
    <property type="term" value="F:NADP binding"/>
    <property type="evidence" value="ECO:0007669"/>
    <property type="project" value="InterPro"/>
</dbReference>
<evidence type="ECO:0000259" key="15">
    <source>
        <dbReference type="Pfam" id="PF00745"/>
    </source>
</evidence>
<evidence type="ECO:0000256" key="4">
    <source>
        <dbReference type="ARBA" id="ARBA00022857"/>
    </source>
</evidence>
<evidence type="ECO:0000256" key="10">
    <source>
        <dbReference type="PIRSR" id="PIRSR000445-1"/>
    </source>
</evidence>
<dbReference type="CDD" id="cd05213">
    <property type="entry name" value="NAD_bind_Glutamyl_tRNA_reduct"/>
    <property type="match status" value="1"/>
</dbReference>
<dbReference type="InterPro" id="IPR015895">
    <property type="entry name" value="4pyrrol_synth_GluRdtase_N"/>
</dbReference>
<evidence type="ECO:0000256" key="3">
    <source>
        <dbReference type="ARBA" id="ARBA00012970"/>
    </source>
</evidence>
<dbReference type="InterPro" id="IPR036453">
    <property type="entry name" value="GluRdtase_dimer_dom_sf"/>
</dbReference>
<dbReference type="SUPFAM" id="SSF69742">
    <property type="entry name" value="Glutamyl tRNA-reductase catalytic, N-terminal domain"/>
    <property type="match status" value="1"/>
</dbReference>
<keyword evidence="19" id="KW-1185">Reference proteome</keyword>
<comment type="similarity">
    <text evidence="2 9 14">Belongs to the glutamyl-tRNA reductase family.</text>
</comment>
<comment type="pathway">
    <text evidence="1 9 14">Porphyrin-containing compound metabolism; protoporphyrin-IX biosynthesis; 5-aminolevulinate from L-glutamyl-tRNA(Glu): step 1/2.</text>
</comment>
<comment type="caution">
    <text evidence="18">The sequence shown here is derived from an EMBL/GenBank/DDBJ whole genome shotgun (WGS) entry which is preliminary data.</text>
</comment>
<evidence type="ECO:0000256" key="14">
    <source>
        <dbReference type="RuleBase" id="RU000584"/>
    </source>
</evidence>
<comment type="miscellaneous">
    <text evidence="9">During catalysis, the active site Cys acts as a nucleophile attacking the alpha-carbonyl group of tRNA-bound glutamate with the formation of a thioester intermediate between enzyme and glutamate, and the concomitant release of tRNA(Glu). The thioester intermediate is finally reduced by direct hydride transfer from NADPH, to form the product GSA.</text>
</comment>
<dbReference type="Proteomes" id="UP000242133">
    <property type="component" value="Unassembled WGS sequence"/>
</dbReference>
<dbReference type="InterPro" id="IPR015896">
    <property type="entry name" value="4pyrrol_synth_GluRdtase_dimer"/>
</dbReference>
<evidence type="ECO:0000256" key="12">
    <source>
        <dbReference type="PIRSR" id="PIRSR000445-3"/>
    </source>
</evidence>
<dbReference type="GO" id="GO:0019353">
    <property type="term" value="P:protoporphyrinogen IX biosynthetic process from glutamate"/>
    <property type="evidence" value="ECO:0007669"/>
    <property type="project" value="TreeGrafter"/>
</dbReference>